<keyword evidence="4" id="KW-1185">Reference proteome</keyword>
<dbReference type="OrthoDB" id="1939598at2759"/>
<evidence type="ECO:0000313" key="3">
    <source>
        <dbReference type="EMBL" id="CAG8573076.1"/>
    </source>
</evidence>
<feature type="region of interest" description="Disordered" evidence="1">
    <location>
        <begin position="237"/>
        <end position="288"/>
    </location>
</feature>
<dbReference type="Gene3D" id="1.20.5.170">
    <property type="match status" value="1"/>
</dbReference>
<feature type="compositionally biased region" description="Polar residues" evidence="1">
    <location>
        <begin position="237"/>
        <end position="246"/>
    </location>
</feature>
<evidence type="ECO:0000313" key="4">
    <source>
        <dbReference type="Proteomes" id="UP000789831"/>
    </source>
</evidence>
<dbReference type="Pfam" id="PF07716">
    <property type="entry name" value="bZIP_2"/>
    <property type="match status" value="1"/>
</dbReference>
<dbReference type="InterPro" id="IPR046347">
    <property type="entry name" value="bZIP_sf"/>
</dbReference>
<dbReference type="AlphaFoldDB" id="A0A9N9BR27"/>
<dbReference type="Proteomes" id="UP000789831">
    <property type="component" value="Unassembled WGS sequence"/>
</dbReference>
<organism evidence="3 4">
    <name type="scientific">Ambispora gerdemannii</name>
    <dbReference type="NCBI Taxonomy" id="144530"/>
    <lineage>
        <taxon>Eukaryota</taxon>
        <taxon>Fungi</taxon>
        <taxon>Fungi incertae sedis</taxon>
        <taxon>Mucoromycota</taxon>
        <taxon>Glomeromycotina</taxon>
        <taxon>Glomeromycetes</taxon>
        <taxon>Archaeosporales</taxon>
        <taxon>Ambisporaceae</taxon>
        <taxon>Ambispora</taxon>
    </lineage>
</organism>
<dbReference type="EMBL" id="CAJVPL010001479">
    <property type="protein sequence ID" value="CAG8573076.1"/>
    <property type="molecule type" value="Genomic_DNA"/>
</dbReference>
<gene>
    <name evidence="3" type="ORF">AGERDE_LOCUS7737</name>
</gene>
<accession>A0A9N9BR27</accession>
<dbReference type="SUPFAM" id="SSF57959">
    <property type="entry name" value="Leucine zipper domain"/>
    <property type="match status" value="1"/>
</dbReference>
<comment type="caution">
    <text evidence="3">The sequence shown here is derived from an EMBL/GenBank/DDBJ whole genome shotgun (WGS) entry which is preliminary data.</text>
</comment>
<reference evidence="3" key="1">
    <citation type="submission" date="2021-06" db="EMBL/GenBank/DDBJ databases">
        <authorList>
            <person name="Kallberg Y."/>
            <person name="Tangrot J."/>
            <person name="Rosling A."/>
        </authorList>
    </citation>
    <scope>NUCLEOTIDE SEQUENCE</scope>
    <source>
        <strain evidence="3">MT106</strain>
    </source>
</reference>
<feature type="compositionally biased region" description="Basic residues" evidence="1">
    <location>
        <begin position="257"/>
        <end position="266"/>
    </location>
</feature>
<dbReference type="InterPro" id="IPR004827">
    <property type="entry name" value="bZIP"/>
</dbReference>
<protein>
    <submittedName>
        <fullName evidence="3">6169_t:CDS:1</fullName>
    </submittedName>
</protein>
<evidence type="ECO:0000259" key="2">
    <source>
        <dbReference type="Pfam" id="PF07716"/>
    </source>
</evidence>
<feature type="domain" description="BZIP" evidence="2">
    <location>
        <begin position="163"/>
        <end position="210"/>
    </location>
</feature>
<dbReference type="GO" id="GO:0003700">
    <property type="term" value="F:DNA-binding transcription factor activity"/>
    <property type="evidence" value="ECO:0007669"/>
    <property type="project" value="InterPro"/>
</dbReference>
<sequence length="288" mass="32746">MSSNTVSKRLSVHELCESDKLPLIQHFRPHNNFHGLLGKPVALNFQLNFLNDKNLNQQEQTRENTYQMVIPKQIDGITTSNRIIATKTSDISQINPSTNSCSPQSTTTHILESIATIFSGTNEPHNNCEFSPYNQEQESIAEQDSASSHEDTLHPTAQVLLQDRRHRNLIASKKYRAKKLASEKAMYEKMTNLTKERMLLTKENEALKLENESLKAIISRLSEQLVEQRIANRQLDNNIGTSNNSMGIIAENAKPKDNKHRSKRKKTEPSDHGKKNNPIRVCDDFESD</sequence>
<evidence type="ECO:0000256" key="1">
    <source>
        <dbReference type="SAM" id="MobiDB-lite"/>
    </source>
</evidence>
<name>A0A9N9BR27_9GLOM</name>
<proteinExistence type="predicted"/>